<evidence type="ECO:0000313" key="2">
    <source>
        <dbReference type="Proteomes" id="UP001497700"/>
    </source>
</evidence>
<organism evidence="1 2">
    <name type="scientific">Hypoxylon rubiginosum</name>
    <dbReference type="NCBI Taxonomy" id="110542"/>
    <lineage>
        <taxon>Eukaryota</taxon>
        <taxon>Fungi</taxon>
        <taxon>Dikarya</taxon>
        <taxon>Ascomycota</taxon>
        <taxon>Pezizomycotina</taxon>
        <taxon>Sordariomycetes</taxon>
        <taxon>Xylariomycetidae</taxon>
        <taxon>Xylariales</taxon>
        <taxon>Hypoxylaceae</taxon>
        <taxon>Hypoxylon</taxon>
    </lineage>
</organism>
<reference evidence="1 2" key="1">
    <citation type="journal article" date="2022" name="New Phytol.">
        <title>Ecological generalism drives hyperdiversity of secondary metabolite gene clusters in xylarialean endophytes.</title>
        <authorList>
            <person name="Franco M.E.E."/>
            <person name="Wisecaver J.H."/>
            <person name="Arnold A.E."/>
            <person name="Ju Y.M."/>
            <person name="Slot J.C."/>
            <person name="Ahrendt S."/>
            <person name="Moore L.P."/>
            <person name="Eastman K.E."/>
            <person name="Scott K."/>
            <person name="Konkel Z."/>
            <person name="Mondo S.J."/>
            <person name="Kuo A."/>
            <person name="Hayes R.D."/>
            <person name="Haridas S."/>
            <person name="Andreopoulos B."/>
            <person name="Riley R."/>
            <person name="LaButti K."/>
            <person name="Pangilinan J."/>
            <person name="Lipzen A."/>
            <person name="Amirebrahimi M."/>
            <person name="Yan J."/>
            <person name="Adam C."/>
            <person name="Keymanesh K."/>
            <person name="Ng V."/>
            <person name="Louie K."/>
            <person name="Northen T."/>
            <person name="Drula E."/>
            <person name="Henrissat B."/>
            <person name="Hsieh H.M."/>
            <person name="Youens-Clark K."/>
            <person name="Lutzoni F."/>
            <person name="Miadlikowska J."/>
            <person name="Eastwood D.C."/>
            <person name="Hamelin R.C."/>
            <person name="Grigoriev I.V."/>
            <person name="U'Ren J.M."/>
        </authorList>
    </citation>
    <scope>NUCLEOTIDE SEQUENCE [LARGE SCALE GENOMIC DNA]</scope>
    <source>
        <strain evidence="1 2">CBS 119005</strain>
    </source>
</reference>
<accession>A0ACB9YRF1</accession>
<proteinExistence type="predicted"/>
<protein>
    <submittedName>
        <fullName evidence="1">Amidase signature domain-containing protein</fullName>
    </submittedName>
</protein>
<sequence>MFSWLPWLRLAPRPERGQHSLSCVRRSSSEENMQFDVNGVSYLAVGSYLWLSNHLSRLDDGHVYRSEFLVGLILINTKSTRQDITPEAQNYLRNLGNKWQSVGEIVTPTEVLISGPYLYMDKVLRKVYRLQSDIQRAFMAATRPDLSETSFRTVNAGGDPYQCLSIAVPHRVTSPDLPFSAPRVAVKDCYFLKGLKNSLCNSAYYDAMPPAPFTATVVDSLIKDGALVLGLTKLSTLIGREEPTESVDFQTSFNPRGDGYQSPAGSSSGSAVAVAAYDWIDCAIGTDTSGSGRRPALVNGVWQFRPSHNPRYLDGLVKTYDRFDTPCAFARNLSILKHVAQSWLNTRVPNQFRTRQYSIIYPLDYLPVDNQQQMTLIDEFVSDMEKALSAETLRVSIRDIWKIRHPPEACESLDEYLEDVVTGTFYHAYYHAFGEFRQRYGEQHDQQPPYVIPFVRRRWAKGAAVSESQHLDATSRMEVYRQWLLDNIFYANGKETLIILPIANVAPNYRDEASPSPDNQSAFDQLFLSPILGAPDISIPIGEVSYHSKITEREEFLPVLVNVVGAPGTDLSLLEAVEKVMKFSKRPLSVRTGKRMF</sequence>
<name>A0ACB9YRF1_9PEZI</name>
<dbReference type="EMBL" id="MU393545">
    <property type="protein sequence ID" value="KAI4861686.1"/>
    <property type="molecule type" value="Genomic_DNA"/>
</dbReference>
<evidence type="ECO:0000313" key="1">
    <source>
        <dbReference type="EMBL" id="KAI4861686.1"/>
    </source>
</evidence>
<gene>
    <name evidence="1" type="ORF">F4820DRAFT_464498</name>
</gene>
<keyword evidence="2" id="KW-1185">Reference proteome</keyword>
<comment type="caution">
    <text evidence="1">The sequence shown here is derived from an EMBL/GenBank/DDBJ whole genome shotgun (WGS) entry which is preliminary data.</text>
</comment>
<dbReference type="Proteomes" id="UP001497700">
    <property type="component" value="Unassembled WGS sequence"/>
</dbReference>